<evidence type="ECO:0000313" key="2">
    <source>
        <dbReference type="EMBL" id="CRZ03892.1"/>
    </source>
</evidence>
<dbReference type="AlphaFoldDB" id="A0A0H5QQL0"/>
<reference evidence="2" key="1">
    <citation type="submission" date="2015-04" db="EMBL/GenBank/DDBJ databases">
        <title>The genome sequence of the plant pathogenic Rhizarian Plasmodiophora brassicae reveals insights in its biotrophic life cycle and the origin of chitin synthesis.</title>
        <authorList>
            <person name="Schwelm A."/>
            <person name="Fogelqvist J."/>
            <person name="Knaust A."/>
            <person name="Julke S."/>
            <person name="Lilja T."/>
            <person name="Dhandapani V."/>
            <person name="Bonilla-Rosso G."/>
            <person name="Karlsson M."/>
            <person name="Shevchenko A."/>
            <person name="Choi S.R."/>
            <person name="Kim H.G."/>
            <person name="Park J.Y."/>
            <person name="Lim Y.P."/>
            <person name="Ludwig-Muller J."/>
            <person name="Dixelius C."/>
        </authorList>
    </citation>
    <scope>NUCLEOTIDE SEQUENCE</scope>
    <source>
        <tissue evidence="2">Potato root galls</tissue>
    </source>
</reference>
<organism evidence="2">
    <name type="scientific">Spongospora subterranea</name>
    <dbReference type="NCBI Taxonomy" id="70186"/>
    <lineage>
        <taxon>Eukaryota</taxon>
        <taxon>Sar</taxon>
        <taxon>Rhizaria</taxon>
        <taxon>Endomyxa</taxon>
        <taxon>Phytomyxea</taxon>
        <taxon>Plasmodiophorida</taxon>
        <taxon>Plasmodiophoridae</taxon>
        <taxon>Spongospora</taxon>
    </lineage>
</organism>
<dbReference type="EMBL" id="HACM01003450">
    <property type="protein sequence ID" value="CRZ03892.1"/>
    <property type="molecule type" value="Transcribed_RNA"/>
</dbReference>
<feature type="chain" id="PRO_5005223578" description="Secreted protein" evidence="1">
    <location>
        <begin position="22"/>
        <end position="125"/>
    </location>
</feature>
<name>A0A0H5QQL0_9EUKA</name>
<feature type="signal peptide" evidence="1">
    <location>
        <begin position="1"/>
        <end position="21"/>
    </location>
</feature>
<keyword evidence="1" id="KW-0732">Signal</keyword>
<feature type="non-terminal residue" evidence="2">
    <location>
        <position position="1"/>
    </location>
</feature>
<accession>A0A0H5QQL0</accession>
<evidence type="ECO:0008006" key="3">
    <source>
        <dbReference type="Google" id="ProtNLM"/>
    </source>
</evidence>
<sequence length="125" mass="13847">AAKVMVQFVLAPLLLIPESFLHCPSKTSRDRLLSFLHGPSTWRSDRASTVTDEIYRISVVTNSDSHKAISYSVSAGSIFCSVGWQDRGRASRLRFPGLQSLPPSQEVKTFCSSRTTIQNFSSIKP</sequence>
<protein>
    <recommendedName>
        <fullName evidence="3">Secreted protein</fullName>
    </recommendedName>
</protein>
<proteinExistence type="predicted"/>
<evidence type="ECO:0000256" key="1">
    <source>
        <dbReference type="SAM" id="SignalP"/>
    </source>
</evidence>